<evidence type="ECO:0000256" key="5">
    <source>
        <dbReference type="SAM" id="Phobius"/>
    </source>
</evidence>
<feature type="transmembrane region" description="Helical" evidence="5">
    <location>
        <begin position="388"/>
        <end position="407"/>
    </location>
</feature>
<feature type="transmembrane region" description="Helical" evidence="5">
    <location>
        <begin position="332"/>
        <end position="352"/>
    </location>
</feature>
<feature type="transmembrane region" description="Helical" evidence="5">
    <location>
        <begin position="195"/>
        <end position="211"/>
    </location>
</feature>
<dbReference type="PANTHER" id="PTHR37422:SF21">
    <property type="entry name" value="EXOQ-LIKE PROTEIN"/>
    <property type="match status" value="1"/>
</dbReference>
<proteinExistence type="predicted"/>
<protein>
    <submittedName>
        <fullName evidence="7">HAMP domain-containing protein</fullName>
    </submittedName>
</protein>
<evidence type="ECO:0000313" key="8">
    <source>
        <dbReference type="Proteomes" id="UP001242480"/>
    </source>
</evidence>
<dbReference type="Proteomes" id="UP001242480">
    <property type="component" value="Unassembled WGS sequence"/>
</dbReference>
<name>A0ABU0J4Y3_9HYPH</name>
<feature type="transmembrane region" description="Helical" evidence="5">
    <location>
        <begin position="128"/>
        <end position="151"/>
    </location>
</feature>
<dbReference type="InterPro" id="IPR007016">
    <property type="entry name" value="O-antigen_ligase-rel_domated"/>
</dbReference>
<evidence type="ECO:0000256" key="2">
    <source>
        <dbReference type="ARBA" id="ARBA00022692"/>
    </source>
</evidence>
<reference evidence="7 8" key="1">
    <citation type="submission" date="2023-07" db="EMBL/GenBank/DDBJ databases">
        <title>Genomic Encyclopedia of Type Strains, Phase IV (KMG-IV): sequencing the most valuable type-strain genomes for metagenomic binning, comparative biology and taxonomic classification.</title>
        <authorList>
            <person name="Goeker M."/>
        </authorList>
    </citation>
    <scope>NUCLEOTIDE SEQUENCE [LARGE SCALE GENOMIC DNA]</scope>
    <source>
        <strain evidence="7 8">DSM 19619</strain>
    </source>
</reference>
<organism evidence="7 8">
    <name type="scientific">Labrys wisconsinensis</name>
    <dbReference type="NCBI Taxonomy" id="425677"/>
    <lineage>
        <taxon>Bacteria</taxon>
        <taxon>Pseudomonadati</taxon>
        <taxon>Pseudomonadota</taxon>
        <taxon>Alphaproteobacteria</taxon>
        <taxon>Hyphomicrobiales</taxon>
        <taxon>Xanthobacteraceae</taxon>
        <taxon>Labrys</taxon>
    </lineage>
</organism>
<keyword evidence="8" id="KW-1185">Reference proteome</keyword>
<feature type="transmembrane region" description="Helical" evidence="5">
    <location>
        <begin position="245"/>
        <end position="266"/>
    </location>
</feature>
<dbReference type="RefSeq" id="WP_307271901.1">
    <property type="nucleotide sequence ID" value="NZ_JAUSVX010000003.1"/>
</dbReference>
<dbReference type="PANTHER" id="PTHR37422">
    <property type="entry name" value="TEICHURONIC ACID BIOSYNTHESIS PROTEIN TUAE"/>
    <property type="match status" value="1"/>
</dbReference>
<comment type="subcellular location">
    <subcellularLocation>
        <location evidence="1">Membrane</location>
        <topology evidence="1">Multi-pass membrane protein</topology>
    </subcellularLocation>
</comment>
<evidence type="ECO:0000256" key="4">
    <source>
        <dbReference type="ARBA" id="ARBA00023136"/>
    </source>
</evidence>
<feature type="transmembrane region" description="Helical" evidence="5">
    <location>
        <begin position="96"/>
        <end position="116"/>
    </location>
</feature>
<feature type="transmembrane region" description="Helical" evidence="5">
    <location>
        <begin position="364"/>
        <end position="382"/>
    </location>
</feature>
<comment type="caution">
    <text evidence="7">The sequence shown here is derived from an EMBL/GenBank/DDBJ whole genome shotgun (WGS) entry which is preliminary data.</text>
</comment>
<feature type="domain" description="O-antigen ligase-related" evidence="6">
    <location>
        <begin position="202"/>
        <end position="340"/>
    </location>
</feature>
<evidence type="ECO:0000313" key="7">
    <source>
        <dbReference type="EMBL" id="MDQ0469328.1"/>
    </source>
</evidence>
<keyword evidence="2 5" id="KW-0812">Transmembrane</keyword>
<accession>A0ABU0J4Y3</accession>
<dbReference type="Pfam" id="PF04932">
    <property type="entry name" value="Wzy_C"/>
    <property type="match status" value="1"/>
</dbReference>
<keyword evidence="4 5" id="KW-0472">Membrane</keyword>
<dbReference type="EMBL" id="JAUSVX010000003">
    <property type="protein sequence ID" value="MDQ0469328.1"/>
    <property type="molecule type" value="Genomic_DNA"/>
</dbReference>
<evidence type="ECO:0000259" key="6">
    <source>
        <dbReference type="Pfam" id="PF04932"/>
    </source>
</evidence>
<feature type="transmembrane region" description="Helical" evidence="5">
    <location>
        <begin position="217"/>
        <end position="236"/>
    </location>
</feature>
<dbReference type="InterPro" id="IPR051533">
    <property type="entry name" value="WaaL-like"/>
</dbReference>
<sequence>MATAAALGAPAAARLRFTVSPERLRQATLWLMVFGGSITMVEPSPYELLGVLAILTWACGGLTLKREMIPVILLVLVYMIGATITLIPVMHLPKTVMWTCIGWFLAFTGLFFMMVLSERTVERLDILVRAYVATAVMCSLIGVLGYARLLPGSDALLLYSRVKSTFQDPNVFGPFLVFPALVLVQRLYIDGMDGAGRNVLKLLIIMAGLFLSFSRGAWGHFVGSAVLMTLMTLWCARSRQLRTRVVVLCILGAVALALLILMLLSFDAVSKLFAERASLEQNYDLGQFGRFNRHWLGFVLALDKPIGIGMLQFGPMFGEDTHNSYLNAFMSYGWIGGIVWPAMVVSTLFVGWKYCLKPAPWRHIFICVTATYQVVVLEAWIIDVDHWRHVWLLFGAVWGLAIATARLQRGDPRSLAETAAPALRRGRRML</sequence>
<evidence type="ECO:0000256" key="3">
    <source>
        <dbReference type="ARBA" id="ARBA00022989"/>
    </source>
</evidence>
<feature type="transmembrane region" description="Helical" evidence="5">
    <location>
        <begin position="171"/>
        <end position="188"/>
    </location>
</feature>
<evidence type="ECO:0000256" key="1">
    <source>
        <dbReference type="ARBA" id="ARBA00004141"/>
    </source>
</evidence>
<feature type="transmembrane region" description="Helical" evidence="5">
    <location>
        <begin position="45"/>
        <end position="64"/>
    </location>
</feature>
<feature type="transmembrane region" description="Helical" evidence="5">
    <location>
        <begin position="71"/>
        <end position="90"/>
    </location>
</feature>
<keyword evidence="3 5" id="KW-1133">Transmembrane helix</keyword>
<gene>
    <name evidence="7" type="ORF">QO011_002339</name>
</gene>